<name>A0A7R9KBV8_9ACAR</name>
<dbReference type="PANTHER" id="PTHR42780:SF1">
    <property type="entry name" value="ISOLEUCINE--TRNA LIGASE, CYTOPLASMIC"/>
    <property type="match status" value="1"/>
</dbReference>
<dbReference type="PANTHER" id="PTHR42780">
    <property type="entry name" value="SOLEUCYL-TRNA SYNTHETASE"/>
    <property type="match status" value="1"/>
</dbReference>
<accession>A0A7R9KBV8</accession>
<reference evidence="7" key="1">
    <citation type="submission" date="2020-11" db="EMBL/GenBank/DDBJ databases">
        <authorList>
            <person name="Tran Van P."/>
        </authorList>
    </citation>
    <scope>NUCLEOTIDE SEQUENCE</scope>
</reference>
<gene>
    <name evidence="7" type="ORF">OSB1V03_LOCUS652</name>
</gene>
<dbReference type="EMBL" id="CAJPIZ010000146">
    <property type="protein sequence ID" value="CAG2100588.1"/>
    <property type="molecule type" value="Genomic_DNA"/>
</dbReference>
<sequence>MGSMDYNSLDFAIQLWIDSQSRLHGLVSKDEVIPCPVDENGLFTMEPYKNIYIKDLDKIILRDIKDKILINSRIVHSYPFCWRSDTPLIYKLVPNWFVRVKESREELLKNNEKINWIPADIKYKRFHNWLANARDWAISRNRFWGTPIPIWACVNEDGKLDYDDLICIGSVEELKNLSGEKDVSFYREIISRLNLLVKGLTKQEAVLAEDGKKMSKRLKNYPSPDLIFGKYGADALRIYLISSQVVEADNLRFNESGVKDILKKELKLGGKLLGKLLKDFSIVMGAFTPFFSEYCYQSISEKTDDCKERSVHHCLLQESTAIKNEFEYAKNNYGNFRNFYLASGDYSLINQLSKLSISDFILGKKFVDVPNSVEENQFSKD</sequence>
<dbReference type="Gene3D" id="3.40.50.620">
    <property type="entry name" value="HUPs"/>
    <property type="match status" value="2"/>
</dbReference>
<dbReference type="OrthoDB" id="1706657at2759"/>
<dbReference type="SUPFAM" id="SSF52374">
    <property type="entry name" value="Nucleotidylyl transferase"/>
    <property type="match status" value="1"/>
</dbReference>
<dbReference type="EMBL" id="OC854721">
    <property type="protein sequence ID" value="CAD7620158.1"/>
    <property type="molecule type" value="Genomic_DNA"/>
</dbReference>
<protein>
    <recommendedName>
        <fullName evidence="6">Aminoacyl-tRNA synthetase class Ia domain-containing protein</fullName>
    </recommendedName>
</protein>
<evidence type="ECO:0000313" key="7">
    <source>
        <dbReference type="EMBL" id="CAD7620158.1"/>
    </source>
</evidence>
<keyword evidence="2" id="KW-0547">Nucleotide-binding</keyword>
<dbReference type="InterPro" id="IPR023586">
    <property type="entry name" value="Ile-tRNA-ligase_type2"/>
</dbReference>
<dbReference type="GO" id="GO:0005524">
    <property type="term" value="F:ATP binding"/>
    <property type="evidence" value="ECO:0007669"/>
    <property type="project" value="UniProtKB-KW"/>
</dbReference>
<dbReference type="Pfam" id="PF00133">
    <property type="entry name" value="tRNA-synt_1"/>
    <property type="match status" value="2"/>
</dbReference>
<organism evidence="7">
    <name type="scientific">Medioppia subpectinata</name>
    <dbReference type="NCBI Taxonomy" id="1979941"/>
    <lineage>
        <taxon>Eukaryota</taxon>
        <taxon>Metazoa</taxon>
        <taxon>Ecdysozoa</taxon>
        <taxon>Arthropoda</taxon>
        <taxon>Chelicerata</taxon>
        <taxon>Arachnida</taxon>
        <taxon>Acari</taxon>
        <taxon>Acariformes</taxon>
        <taxon>Sarcoptiformes</taxon>
        <taxon>Oribatida</taxon>
        <taxon>Brachypylina</taxon>
        <taxon>Oppioidea</taxon>
        <taxon>Oppiidae</taxon>
        <taxon>Medioppia</taxon>
    </lineage>
</organism>
<keyword evidence="1" id="KW-0436">Ligase</keyword>
<keyword evidence="8" id="KW-1185">Reference proteome</keyword>
<evidence type="ECO:0000256" key="2">
    <source>
        <dbReference type="ARBA" id="ARBA00022741"/>
    </source>
</evidence>
<evidence type="ECO:0000256" key="3">
    <source>
        <dbReference type="ARBA" id="ARBA00022840"/>
    </source>
</evidence>
<dbReference type="InterPro" id="IPR002300">
    <property type="entry name" value="aa-tRNA-synth_Ia"/>
</dbReference>
<evidence type="ECO:0000256" key="5">
    <source>
        <dbReference type="ARBA" id="ARBA00023146"/>
    </source>
</evidence>
<evidence type="ECO:0000256" key="4">
    <source>
        <dbReference type="ARBA" id="ARBA00022917"/>
    </source>
</evidence>
<dbReference type="Proteomes" id="UP000759131">
    <property type="component" value="Unassembled WGS sequence"/>
</dbReference>
<proteinExistence type="predicted"/>
<feature type="domain" description="Aminoacyl-tRNA synthetase class Ia" evidence="6">
    <location>
        <begin position="65"/>
        <end position="194"/>
    </location>
</feature>
<dbReference type="AlphaFoldDB" id="A0A7R9KBV8"/>
<dbReference type="GO" id="GO:0004822">
    <property type="term" value="F:isoleucine-tRNA ligase activity"/>
    <property type="evidence" value="ECO:0007669"/>
    <property type="project" value="InterPro"/>
</dbReference>
<keyword evidence="3" id="KW-0067">ATP-binding</keyword>
<evidence type="ECO:0000259" key="6">
    <source>
        <dbReference type="Pfam" id="PF00133"/>
    </source>
</evidence>
<feature type="domain" description="Aminoacyl-tRNA synthetase class Ia" evidence="6">
    <location>
        <begin position="205"/>
        <end position="251"/>
    </location>
</feature>
<dbReference type="InterPro" id="IPR014729">
    <property type="entry name" value="Rossmann-like_a/b/a_fold"/>
</dbReference>
<evidence type="ECO:0000313" key="8">
    <source>
        <dbReference type="Proteomes" id="UP000759131"/>
    </source>
</evidence>
<dbReference type="GO" id="GO:0006428">
    <property type="term" value="P:isoleucyl-tRNA aminoacylation"/>
    <property type="evidence" value="ECO:0007669"/>
    <property type="project" value="TreeGrafter"/>
</dbReference>
<keyword evidence="5" id="KW-0030">Aminoacyl-tRNA synthetase</keyword>
<keyword evidence="4" id="KW-0648">Protein biosynthesis</keyword>
<evidence type="ECO:0000256" key="1">
    <source>
        <dbReference type="ARBA" id="ARBA00022598"/>
    </source>
</evidence>